<feature type="transmembrane region" description="Helical" evidence="6">
    <location>
        <begin position="33"/>
        <end position="51"/>
    </location>
</feature>
<dbReference type="EMBL" id="SAXA01000001">
    <property type="protein sequence ID" value="RXQ97397.1"/>
    <property type="molecule type" value="Genomic_DNA"/>
</dbReference>
<dbReference type="GO" id="GO:0016020">
    <property type="term" value="C:membrane"/>
    <property type="evidence" value="ECO:0007669"/>
    <property type="project" value="UniProtKB-SubCell"/>
</dbReference>
<dbReference type="PRINTS" id="PR01490">
    <property type="entry name" value="RTXTOXIND"/>
</dbReference>
<evidence type="ECO:0000313" key="8">
    <source>
        <dbReference type="Proteomes" id="UP000289703"/>
    </source>
</evidence>
<evidence type="ECO:0000256" key="5">
    <source>
        <dbReference type="SAM" id="Coils"/>
    </source>
</evidence>
<gene>
    <name evidence="7" type="ORF">EO244_00475</name>
</gene>
<name>A0A4V1N0I5_9BACT</name>
<evidence type="ECO:0000256" key="4">
    <source>
        <dbReference type="ARBA" id="ARBA00023136"/>
    </source>
</evidence>
<keyword evidence="5" id="KW-0175">Coiled coil</keyword>
<dbReference type="Proteomes" id="UP000289703">
    <property type="component" value="Unassembled WGS sequence"/>
</dbReference>
<dbReference type="RefSeq" id="WP_129251881.1">
    <property type="nucleotide sequence ID" value="NZ_SAXA01000001.1"/>
</dbReference>
<dbReference type="PANTHER" id="PTHR30386">
    <property type="entry name" value="MEMBRANE FUSION SUBUNIT OF EMRAB-TOLC MULTIDRUG EFFLUX PUMP"/>
    <property type="match status" value="1"/>
</dbReference>
<keyword evidence="3 6" id="KW-1133">Transmembrane helix</keyword>
<reference evidence="7 8" key="1">
    <citation type="submission" date="2019-01" db="EMBL/GenBank/DDBJ databases">
        <title>Ancylomarina salipaludis sp. nov., isolated from a salt marsh.</title>
        <authorList>
            <person name="Yoon J.-H."/>
        </authorList>
    </citation>
    <scope>NUCLEOTIDE SEQUENCE [LARGE SCALE GENOMIC DNA]</scope>
    <source>
        <strain evidence="7 8">SHSM-M15</strain>
    </source>
</reference>
<evidence type="ECO:0000256" key="3">
    <source>
        <dbReference type="ARBA" id="ARBA00022989"/>
    </source>
</evidence>
<dbReference type="InterPro" id="IPR050739">
    <property type="entry name" value="MFP"/>
</dbReference>
<comment type="caution">
    <text evidence="7">The sequence shown here is derived from an EMBL/GenBank/DDBJ whole genome shotgun (WGS) entry which is preliminary data.</text>
</comment>
<evidence type="ECO:0000256" key="2">
    <source>
        <dbReference type="ARBA" id="ARBA00022692"/>
    </source>
</evidence>
<keyword evidence="2 6" id="KW-0812">Transmembrane</keyword>
<proteinExistence type="predicted"/>
<evidence type="ECO:0000256" key="6">
    <source>
        <dbReference type="SAM" id="Phobius"/>
    </source>
</evidence>
<dbReference type="OrthoDB" id="7057889at2"/>
<evidence type="ECO:0000313" key="7">
    <source>
        <dbReference type="EMBL" id="RXQ97397.1"/>
    </source>
</evidence>
<dbReference type="AlphaFoldDB" id="A0A4V1N0I5"/>
<evidence type="ECO:0000256" key="1">
    <source>
        <dbReference type="ARBA" id="ARBA00004167"/>
    </source>
</evidence>
<sequence>MKLKKNDPFQGRSEVVQEVLGHAPNKIIIRSNLVMFIIILVLIIACFFIKYPDSIEARATLLSYSPPIEVVAKSSGKLCHLFYKDGDFVDANGLIGVIESATSFRDVMDLKVLLDTIDSTFRSRNNKLNNNFNLGSMHVHYSTFVKRLNKLIDFKQDIKLRVQIDGFEKQKQNSERYKQNLQKQFDILSDEIEIRNKWYRRDSILFQGDFISSNTFETSKLQFVSNQKALHSAIGQILQVAGEEKMIDNKILEITAEYKDRLRQLIADVEESYIILKSQIDIWEELYLLKAPISGKLTFTNVWSKEQYINVREKVFTIVPTDDNVIVGRVLIPVSGAGKVKKGQSVILRLDSYPYMEYGFINAKLEKFSLVPVNEGGIFYYIGEIQLPDRMVSNYGNDLPFIQKLQGNAEIMVNKKRLIERFYEPIKNIINK</sequence>
<organism evidence="7 8">
    <name type="scientific">Ancylomarina salipaludis</name>
    <dbReference type="NCBI Taxonomy" id="2501299"/>
    <lineage>
        <taxon>Bacteria</taxon>
        <taxon>Pseudomonadati</taxon>
        <taxon>Bacteroidota</taxon>
        <taxon>Bacteroidia</taxon>
        <taxon>Marinilabiliales</taxon>
        <taxon>Marinifilaceae</taxon>
        <taxon>Ancylomarina</taxon>
    </lineage>
</organism>
<accession>A0A4V1N0I5</accession>
<dbReference type="PANTHER" id="PTHR30386:SF26">
    <property type="entry name" value="TRANSPORT PROTEIN COMB"/>
    <property type="match status" value="1"/>
</dbReference>
<comment type="subcellular location">
    <subcellularLocation>
        <location evidence="1">Membrane</location>
        <topology evidence="1">Single-pass membrane protein</topology>
    </subcellularLocation>
</comment>
<keyword evidence="8" id="KW-1185">Reference proteome</keyword>
<feature type="coiled-coil region" evidence="5">
    <location>
        <begin position="164"/>
        <end position="191"/>
    </location>
</feature>
<keyword evidence="4 6" id="KW-0472">Membrane</keyword>
<protein>
    <submittedName>
        <fullName evidence="7">HlyD family efflux transporter periplasmic adaptor subunit</fullName>
    </submittedName>
</protein>